<feature type="compositionally biased region" description="Low complexity" evidence="1">
    <location>
        <begin position="124"/>
        <end position="148"/>
    </location>
</feature>
<dbReference type="Proteomes" id="UP001473302">
    <property type="component" value="Unassembled WGS sequence"/>
</dbReference>
<gene>
    <name evidence="2" type="ORF">MFLAVUS_003085</name>
</gene>
<feature type="region of interest" description="Disordered" evidence="1">
    <location>
        <begin position="87"/>
        <end position="173"/>
    </location>
</feature>
<comment type="caution">
    <text evidence="2">The sequence shown here is derived from an EMBL/GenBank/DDBJ whole genome shotgun (WGS) entry which is preliminary data.</text>
</comment>
<organism evidence="2 3">
    <name type="scientific">Mucor flavus</name>
    <dbReference type="NCBI Taxonomy" id="439312"/>
    <lineage>
        <taxon>Eukaryota</taxon>
        <taxon>Fungi</taxon>
        <taxon>Fungi incertae sedis</taxon>
        <taxon>Mucoromycota</taxon>
        <taxon>Mucoromycotina</taxon>
        <taxon>Mucoromycetes</taxon>
        <taxon>Mucorales</taxon>
        <taxon>Mucorineae</taxon>
        <taxon>Mucoraceae</taxon>
        <taxon>Mucor</taxon>
    </lineage>
</organism>
<dbReference type="EMBL" id="BAABUK010000005">
    <property type="protein sequence ID" value="GAA5809673.1"/>
    <property type="molecule type" value="Genomic_DNA"/>
</dbReference>
<evidence type="ECO:0000256" key="1">
    <source>
        <dbReference type="SAM" id="MobiDB-lite"/>
    </source>
</evidence>
<protein>
    <submittedName>
        <fullName evidence="2">Uncharacterized protein</fullName>
    </submittedName>
</protein>
<name>A0ABP9YS50_9FUNG</name>
<evidence type="ECO:0000313" key="2">
    <source>
        <dbReference type="EMBL" id="GAA5809673.1"/>
    </source>
</evidence>
<feature type="compositionally biased region" description="Polar residues" evidence="1">
    <location>
        <begin position="97"/>
        <end position="112"/>
    </location>
</feature>
<accession>A0ABP9YS50</accession>
<sequence>MTPFPEPMPSISTPIHPSDASTEVNNRRPRRHTLITRPDSALGLSSDTEDDEQEQQEAFDRISGILSSLIQEANEAVNDIEQERQFLKKRPSKTPKLFTSSTIITNHPQDQSKIPRPRKSRTLNTTSSHYRNSSSSSCTSTHSTNTTSALFSPVSTSTSATLSRSPSPTTLPNFKKQLFRHHTVLRPRSCPVINVPNNRRSITPKHKKSNSHLNHLSDPITESFKRLDTSMALVESLSRDLATPTPPTEISNNNNYTFLLLVPLLHIPHSLITMIFDFVTSSPNHQSQLTKNTSFSLTSMIFWACVFAMTNLMVDQVSVPKQYITNITRKIKTRRLSLPGTYEPNRPVKSARVTSTLKPKRTWIPATIQQQYQFRLGHDLPLSPNRRNSI</sequence>
<feature type="compositionally biased region" description="Polar residues" evidence="1">
    <location>
        <begin position="149"/>
        <end position="172"/>
    </location>
</feature>
<keyword evidence="3" id="KW-1185">Reference proteome</keyword>
<reference evidence="2 3" key="1">
    <citation type="submission" date="2024-04" db="EMBL/GenBank/DDBJ databases">
        <title>genome sequences of Mucor flavus KT1a and Helicostylum pulchrum KT1b strains isolated from the surface of a dry-aged beef.</title>
        <authorList>
            <person name="Toyotome T."/>
            <person name="Hosono M."/>
            <person name="Torimaru M."/>
            <person name="Fukuda K."/>
            <person name="Mikami N."/>
        </authorList>
    </citation>
    <scope>NUCLEOTIDE SEQUENCE [LARGE SCALE GENOMIC DNA]</scope>
    <source>
        <strain evidence="2 3">KT1a</strain>
    </source>
</reference>
<feature type="region of interest" description="Disordered" evidence="1">
    <location>
        <begin position="1"/>
        <end position="52"/>
    </location>
</feature>
<proteinExistence type="predicted"/>
<feature type="compositionally biased region" description="Polar residues" evidence="1">
    <location>
        <begin position="10"/>
        <end position="24"/>
    </location>
</feature>
<evidence type="ECO:0000313" key="3">
    <source>
        <dbReference type="Proteomes" id="UP001473302"/>
    </source>
</evidence>
<feature type="region of interest" description="Disordered" evidence="1">
    <location>
        <begin position="190"/>
        <end position="216"/>
    </location>
</feature>